<accession>A0A4Y1ZIP3</accession>
<evidence type="ECO:0000313" key="2">
    <source>
        <dbReference type="EMBL" id="GAY78317.1"/>
    </source>
</evidence>
<protein>
    <submittedName>
        <fullName evidence="1">Uncharacterized protein</fullName>
    </submittedName>
</protein>
<evidence type="ECO:0000313" key="1">
    <source>
        <dbReference type="EMBL" id="GAY78228.1"/>
    </source>
</evidence>
<dbReference type="Proteomes" id="UP000319716">
    <property type="component" value="Unassembled WGS sequence"/>
</dbReference>
<proteinExistence type="predicted"/>
<reference evidence="1 3" key="1">
    <citation type="submission" date="2017-11" db="EMBL/GenBank/DDBJ databases">
        <title>Draft Genome Sequence of Sporolactobacillus inulinus NBRC 111894 Isolated from Koso, a Japanese Sugar-Vegetable Fermented Beverage.</title>
        <authorList>
            <person name="Chiou T.Y."/>
            <person name="Oshima K."/>
            <person name="Suda W."/>
            <person name="Hattori M."/>
            <person name="Takahashi T."/>
        </authorList>
    </citation>
    <scope>NUCLEOTIDE SEQUENCE [LARGE SCALE GENOMIC DNA]</scope>
    <source>
        <strain evidence="1 3">NBRC111894</strain>
    </source>
</reference>
<comment type="caution">
    <text evidence="1">The sequence shown here is derived from an EMBL/GenBank/DDBJ whole genome shotgun (WGS) entry which is preliminary data.</text>
</comment>
<dbReference type="EMBL" id="BEXB01000043">
    <property type="protein sequence ID" value="GAY78228.1"/>
    <property type="molecule type" value="Genomic_DNA"/>
</dbReference>
<sequence>MKKRLGPLLDKGLEGYWAKEKGLDHIESSPELILIFD</sequence>
<evidence type="ECO:0000313" key="3">
    <source>
        <dbReference type="Proteomes" id="UP000319716"/>
    </source>
</evidence>
<name>A0A4Y1ZIP3_9BACL</name>
<organism evidence="1 3">
    <name type="scientific">Sporolactobacillus inulinus</name>
    <dbReference type="NCBI Taxonomy" id="2078"/>
    <lineage>
        <taxon>Bacteria</taxon>
        <taxon>Bacillati</taxon>
        <taxon>Bacillota</taxon>
        <taxon>Bacilli</taxon>
        <taxon>Bacillales</taxon>
        <taxon>Sporolactobacillaceae</taxon>
        <taxon>Sporolactobacillus</taxon>
    </lineage>
</organism>
<dbReference type="EMBL" id="BEXB01000045">
    <property type="protein sequence ID" value="GAY78317.1"/>
    <property type="molecule type" value="Genomic_DNA"/>
</dbReference>
<gene>
    <name evidence="1" type="ORF">NBRC111894_3782</name>
    <name evidence="2" type="ORF">NBRC111894_3871</name>
</gene>
<dbReference type="AlphaFoldDB" id="A0A4Y1ZIP3"/>